<name>A0A940SV98_9ENTE</name>
<sequence length="153" mass="17343">MKEEVLAEITPLLLSEFQKVRQLSQQILLETASSEEIQQMHQQFLDSLTLSALLEEALQRSRPVTDLIGLYLLAAKAEADRIKEKAARDYPSVEEEENELLTVVIPASNLPDRQLNSRLTQLTEALDVQYAEAIDLINRGMDAKKHRKETGKD</sequence>
<proteinExistence type="predicted"/>
<evidence type="ECO:0000313" key="2">
    <source>
        <dbReference type="Proteomes" id="UP000674938"/>
    </source>
</evidence>
<dbReference type="RefSeq" id="WP_209525017.1">
    <property type="nucleotide sequence ID" value="NZ_JAEEGA010000002.1"/>
</dbReference>
<dbReference type="AlphaFoldDB" id="A0A940SV98"/>
<accession>A0A940SV98</accession>
<gene>
    <name evidence="1" type="ORF">I6N95_03770</name>
</gene>
<dbReference type="Proteomes" id="UP000674938">
    <property type="component" value="Unassembled WGS sequence"/>
</dbReference>
<protein>
    <submittedName>
        <fullName evidence="1">Uncharacterized protein</fullName>
    </submittedName>
</protein>
<reference evidence="1" key="1">
    <citation type="submission" date="2020-12" db="EMBL/GenBank/DDBJ databases">
        <title>Vagococcus allomyrinae sp. nov. and Enterococcus lavae sp. nov., isolated from the larvae of Allomyrina dichotoma.</title>
        <authorList>
            <person name="Lee S.D."/>
        </authorList>
    </citation>
    <scope>NUCLEOTIDE SEQUENCE</scope>
    <source>
        <strain evidence="1">BWB3-3</strain>
    </source>
</reference>
<evidence type="ECO:0000313" key="1">
    <source>
        <dbReference type="EMBL" id="MBP1040123.1"/>
    </source>
</evidence>
<keyword evidence="2" id="KW-1185">Reference proteome</keyword>
<organism evidence="1 2">
    <name type="scientific">Vagococcus allomyrinae</name>
    <dbReference type="NCBI Taxonomy" id="2794353"/>
    <lineage>
        <taxon>Bacteria</taxon>
        <taxon>Bacillati</taxon>
        <taxon>Bacillota</taxon>
        <taxon>Bacilli</taxon>
        <taxon>Lactobacillales</taxon>
        <taxon>Enterococcaceae</taxon>
        <taxon>Vagococcus</taxon>
    </lineage>
</organism>
<comment type="caution">
    <text evidence="1">The sequence shown here is derived from an EMBL/GenBank/DDBJ whole genome shotgun (WGS) entry which is preliminary data.</text>
</comment>
<dbReference type="EMBL" id="JAEEGA010000002">
    <property type="protein sequence ID" value="MBP1040123.1"/>
    <property type="molecule type" value="Genomic_DNA"/>
</dbReference>